<dbReference type="GO" id="GO:0005524">
    <property type="term" value="F:ATP binding"/>
    <property type="evidence" value="ECO:0007669"/>
    <property type="project" value="UniProtKB-KW"/>
</dbReference>
<reference evidence="6" key="1">
    <citation type="submission" date="2022-05" db="EMBL/GenBank/DDBJ databases">
        <title>Schlegelella sp. nov., isolated from mangrove soil.</title>
        <authorList>
            <person name="Liu Y."/>
            <person name="Ge X."/>
            <person name="Liu W."/>
        </authorList>
    </citation>
    <scope>NUCLEOTIDE SEQUENCE</scope>
    <source>
        <strain evidence="6">S2-27</strain>
    </source>
</reference>
<evidence type="ECO:0000256" key="3">
    <source>
        <dbReference type="ARBA" id="ARBA00022741"/>
    </source>
</evidence>
<dbReference type="SMART" id="SM00382">
    <property type="entry name" value="AAA"/>
    <property type="match status" value="1"/>
</dbReference>
<gene>
    <name evidence="6" type="ORF">M8A51_05980</name>
</gene>
<dbReference type="Gene3D" id="2.40.50.140">
    <property type="entry name" value="Nucleic acid-binding proteins"/>
    <property type="match status" value="1"/>
</dbReference>
<dbReference type="InterPro" id="IPR012340">
    <property type="entry name" value="NA-bd_OB-fold"/>
</dbReference>
<keyword evidence="2" id="KW-0472">Membrane</keyword>
<dbReference type="PANTHER" id="PTHR43875">
    <property type="entry name" value="MALTODEXTRIN IMPORT ATP-BINDING PROTEIN MSMX"/>
    <property type="match status" value="1"/>
</dbReference>
<dbReference type="InterPro" id="IPR003593">
    <property type="entry name" value="AAA+_ATPase"/>
</dbReference>
<sequence>MSSVCIEDLQVRMGHVSILENLRLKVDEGEFLVLLGPSGCGKSTLLHSIAGLLDVHDGRIEIAGEDVTWADPKDRSIGMVFQSYALYPTMNVERNMSFGLRINGVPKDEIARRVKRAADILHLGELLQRKPSQLSGGQRQRVAIGRALVREAAVFLFDEPLSNLDAKLRTELRRELKQLHKELRSTMIYVTHDQVEAMTLASRIAVMKDGRIQQIDAPATIYHRPVNMFVAGFLGAPGMNFLEGQLERDHGRVLFRSACATVDVSGYAFQHTAVHGAKTVLGIRPEHITLKALNGAQTGSARISLVEPMGAHLVTWLDAHGQSLAVQSAADQEMPPDQVVGFEIDASKVSLFDAPTQQRL</sequence>
<feature type="domain" description="ABC transporter" evidence="5">
    <location>
        <begin position="4"/>
        <end position="234"/>
    </location>
</feature>
<keyword evidence="1" id="KW-0813">Transport</keyword>
<comment type="caution">
    <text evidence="6">The sequence shown here is derived from an EMBL/GenBank/DDBJ whole genome shotgun (WGS) entry which is preliminary data.</text>
</comment>
<keyword evidence="3" id="KW-0547">Nucleotide-binding</keyword>
<evidence type="ECO:0000256" key="4">
    <source>
        <dbReference type="ARBA" id="ARBA00022840"/>
    </source>
</evidence>
<dbReference type="InterPro" id="IPR047641">
    <property type="entry name" value="ABC_transpr_MalK/UgpC-like"/>
</dbReference>
<accession>A0ABT0YK90</accession>
<dbReference type="SUPFAM" id="SSF52540">
    <property type="entry name" value="P-loop containing nucleoside triphosphate hydrolases"/>
    <property type="match status" value="1"/>
</dbReference>
<dbReference type="Pfam" id="PF17912">
    <property type="entry name" value="OB_MalK"/>
    <property type="match status" value="1"/>
</dbReference>
<dbReference type="InterPro" id="IPR015855">
    <property type="entry name" value="ABC_transpr_MalK-like"/>
</dbReference>
<evidence type="ECO:0000256" key="1">
    <source>
        <dbReference type="ARBA" id="ARBA00022448"/>
    </source>
</evidence>
<keyword evidence="2" id="KW-1003">Cell membrane</keyword>
<dbReference type="RefSeq" id="WP_251777268.1">
    <property type="nucleotide sequence ID" value="NZ_JAMKFE010000003.1"/>
</dbReference>
<dbReference type="InterPro" id="IPR040582">
    <property type="entry name" value="OB_MalK-like"/>
</dbReference>
<evidence type="ECO:0000313" key="6">
    <source>
        <dbReference type="EMBL" id="MCM5679078.1"/>
    </source>
</evidence>
<name>A0ABT0YK90_9BURK</name>
<keyword evidence="7" id="KW-1185">Reference proteome</keyword>
<protein>
    <submittedName>
        <fullName evidence="6">ABC transporter ATP-binding protein</fullName>
    </submittedName>
</protein>
<evidence type="ECO:0000256" key="2">
    <source>
        <dbReference type="ARBA" id="ARBA00022475"/>
    </source>
</evidence>
<organism evidence="6 7">
    <name type="scientific">Caldimonas mangrovi</name>
    <dbReference type="NCBI Taxonomy" id="2944811"/>
    <lineage>
        <taxon>Bacteria</taxon>
        <taxon>Pseudomonadati</taxon>
        <taxon>Pseudomonadota</taxon>
        <taxon>Betaproteobacteria</taxon>
        <taxon>Burkholderiales</taxon>
        <taxon>Sphaerotilaceae</taxon>
        <taxon>Caldimonas</taxon>
    </lineage>
</organism>
<dbReference type="InterPro" id="IPR017871">
    <property type="entry name" value="ABC_transporter-like_CS"/>
</dbReference>
<dbReference type="Gene3D" id="2.40.50.100">
    <property type="match status" value="1"/>
</dbReference>
<dbReference type="Pfam" id="PF00005">
    <property type="entry name" value="ABC_tran"/>
    <property type="match status" value="1"/>
</dbReference>
<dbReference type="Gene3D" id="3.40.50.300">
    <property type="entry name" value="P-loop containing nucleotide triphosphate hydrolases"/>
    <property type="match status" value="1"/>
</dbReference>
<dbReference type="InterPro" id="IPR027417">
    <property type="entry name" value="P-loop_NTPase"/>
</dbReference>
<proteinExistence type="predicted"/>
<evidence type="ECO:0000259" key="5">
    <source>
        <dbReference type="PROSITE" id="PS50893"/>
    </source>
</evidence>
<dbReference type="PROSITE" id="PS50893">
    <property type="entry name" value="ABC_TRANSPORTER_2"/>
    <property type="match status" value="1"/>
</dbReference>
<evidence type="ECO:0000313" key="7">
    <source>
        <dbReference type="Proteomes" id="UP001165541"/>
    </source>
</evidence>
<dbReference type="Proteomes" id="UP001165541">
    <property type="component" value="Unassembled WGS sequence"/>
</dbReference>
<dbReference type="CDD" id="cd03301">
    <property type="entry name" value="ABC_MalK_N"/>
    <property type="match status" value="1"/>
</dbReference>
<dbReference type="SUPFAM" id="SSF50331">
    <property type="entry name" value="MOP-like"/>
    <property type="match status" value="1"/>
</dbReference>
<dbReference type="InterPro" id="IPR003439">
    <property type="entry name" value="ABC_transporter-like_ATP-bd"/>
</dbReference>
<dbReference type="EMBL" id="JAMKFE010000003">
    <property type="protein sequence ID" value="MCM5679078.1"/>
    <property type="molecule type" value="Genomic_DNA"/>
</dbReference>
<dbReference type="PROSITE" id="PS00211">
    <property type="entry name" value="ABC_TRANSPORTER_1"/>
    <property type="match status" value="1"/>
</dbReference>
<dbReference type="PANTHER" id="PTHR43875:SF1">
    <property type="entry name" value="OSMOPROTECTIVE COMPOUNDS UPTAKE ATP-BINDING PROTEIN GGTA"/>
    <property type="match status" value="1"/>
</dbReference>
<keyword evidence="4 6" id="KW-0067">ATP-binding</keyword>
<dbReference type="InterPro" id="IPR008995">
    <property type="entry name" value="Mo/tungstate-bd_C_term_dom"/>
</dbReference>